<protein>
    <submittedName>
        <fullName evidence="2">Uncharacterized protein</fullName>
    </submittedName>
</protein>
<dbReference type="KEGG" id="mear:Mpt1_c08200"/>
<dbReference type="EMBL" id="CP010070">
    <property type="protein sequence ID" value="AIZ56698.1"/>
    <property type="molecule type" value="Genomic_DNA"/>
</dbReference>
<keyword evidence="1" id="KW-0812">Transmembrane</keyword>
<feature type="transmembrane region" description="Helical" evidence="1">
    <location>
        <begin position="122"/>
        <end position="142"/>
    </location>
</feature>
<organism evidence="2 3">
    <name type="scientific">Candidatus Methanoplasma termitum</name>
    <dbReference type="NCBI Taxonomy" id="1577791"/>
    <lineage>
        <taxon>Archaea</taxon>
        <taxon>Methanobacteriati</taxon>
        <taxon>Thermoplasmatota</taxon>
        <taxon>Thermoplasmata</taxon>
        <taxon>Methanomassiliicoccales</taxon>
        <taxon>Methanomassiliicoccaceae</taxon>
        <taxon>Candidatus Methanoplasma</taxon>
    </lineage>
</organism>
<accession>A0A0A7LCI3</accession>
<gene>
    <name evidence="2" type="ORF">Mpt1_c08200</name>
</gene>
<reference evidence="2 3" key="1">
    <citation type="journal article" date="2014" name="Appl. Environ. Microbiol.">
        <title>Comparative Genome Analysis of 'Candidatus Methanoplasma termitum' Indicates a New Mode of Energy Metabolism in the Seventh Order of Methanogens.</title>
        <authorList>
            <person name="Lang K."/>
            <person name="Schuldes J."/>
            <person name="Klingl A."/>
            <person name="Poehlein A."/>
            <person name="Daniel R."/>
            <person name="Brune A."/>
        </authorList>
    </citation>
    <scope>NUCLEOTIDE SEQUENCE [LARGE SCALE GENOMIC DNA]</scope>
    <source>
        <strain evidence="3">Mpt1</strain>
    </source>
</reference>
<feature type="transmembrane region" description="Helical" evidence="1">
    <location>
        <begin position="12"/>
        <end position="32"/>
    </location>
</feature>
<evidence type="ECO:0000313" key="3">
    <source>
        <dbReference type="Proteomes" id="UP000030787"/>
    </source>
</evidence>
<feature type="transmembrane region" description="Helical" evidence="1">
    <location>
        <begin position="44"/>
        <end position="61"/>
    </location>
</feature>
<proteinExistence type="predicted"/>
<feature type="transmembrane region" description="Helical" evidence="1">
    <location>
        <begin position="154"/>
        <end position="175"/>
    </location>
</feature>
<dbReference type="OrthoDB" id="53369at2157"/>
<evidence type="ECO:0000256" key="1">
    <source>
        <dbReference type="SAM" id="Phobius"/>
    </source>
</evidence>
<sequence length="189" mass="20668">MGFESEVNFVNTHIPELLLFVGGLIALLIVYAYLKDDSSKKYKAAMVLGVIFGAIMIFLSISSYANWALFASAIIAITGFALVIRPFRDVHFAVIGALLIMVLAYIFLGGLAGTALDFMATGWPRIIAAFVLGAIAYMIMNFAEAIIKLFGKLFNWWPFLLVLALICIVEAILMFSGYGSLYDFVTGGH</sequence>
<keyword evidence="3" id="KW-1185">Reference proteome</keyword>
<dbReference type="HOGENOM" id="CLU_1399685_0_0_2"/>
<keyword evidence="1" id="KW-1133">Transmembrane helix</keyword>
<dbReference type="RefSeq" id="WP_148305826.1">
    <property type="nucleotide sequence ID" value="NZ_CP010070.1"/>
</dbReference>
<feature type="transmembrane region" description="Helical" evidence="1">
    <location>
        <begin position="92"/>
        <end position="116"/>
    </location>
</feature>
<name>A0A0A7LCI3_9ARCH</name>
<feature type="transmembrane region" description="Helical" evidence="1">
    <location>
        <begin position="67"/>
        <end position="85"/>
    </location>
</feature>
<dbReference type="STRING" id="1577791.Mpt1_c08200"/>
<dbReference type="AlphaFoldDB" id="A0A0A7LCI3"/>
<evidence type="ECO:0000313" key="2">
    <source>
        <dbReference type="EMBL" id="AIZ56698.1"/>
    </source>
</evidence>
<dbReference type="GeneID" id="24818489"/>
<dbReference type="Proteomes" id="UP000030787">
    <property type="component" value="Chromosome"/>
</dbReference>
<keyword evidence="1" id="KW-0472">Membrane</keyword>